<keyword evidence="8" id="KW-0732">Signal</keyword>
<dbReference type="SMART" id="SM00387">
    <property type="entry name" value="HATPase_c"/>
    <property type="match status" value="1"/>
</dbReference>
<dbReference type="SMART" id="SM00342">
    <property type="entry name" value="HTH_ARAC"/>
    <property type="match status" value="1"/>
</dbReference>
<dbReference type="Gene3D" id="1.10.287.130">
    <property type="match status" value="1"/>
</dbReference>
<dbReference type="Pfam" id="PF07495">
    <property type="entry name" value="Y_Y_Y"/>
    <property type="match status" value="1"/>
</dbReference>
<dbReference type="InterPro" id="IPR018062">
    <property type="entry name" value="HTH_AraC-typ_CS"/>
</dbReference>
<dbReference type="InterPro" id="IPR036890">
    <property type="entry name" value="HATPase_C_sf"/>
</dbReference>
<dbReference type="InterPro" id="IPR005467">
    <property type="entry name" value="His_kinase_dom"/>
</dbReference>
<feature type="domain" description="Response regulatory" evidence="11">
    <location>
        <begin position="1104"/>
        <end position="1219"/>
    </location>
</feature>
<dbReference type="PROSITE" id="PS50109">
    <property type="entry name" value="HIS_KIN"/>
    <property type="match status" value="1"/>
</dbReference>
<dbReference type="InterPro" id="IPR001789">
    <property type="entry name" value="Sig_transdc_resp-reg_receiver"/>
</dbReference>
<keyword evidence="4" id="KW-0805">Transcription regulation</keyword>
<dbReference type="Pfam" id="PF02518">
    <property type="entry name" value="HATPase_c"/>
    <property type="match status" value="1"/>
</dbReference>
<evidence type="ECO:0000259" key="10">
    <source>
        <dbReference type="PROSITE" id="PS50109"/>
    </source>
</evidence>
<evidence type="ECO:0000256" key="2">
    <source>
        <dbReference type="ARBA" id="ARBA00012438"/>
    </source>
</evidence>
<evidence type="ECO:0000313" key="13">
    <source>
        <dbReference type="Proteomes" id="UP000605676"/>
    </source>
</evidence>
<dbReference type="RefSeq" id="WP_200463620.1">
    <property type="nucleotide sequence ID" value="NZ_JAENRR010000005.1"/>
</dbReference>
<comment type="catalytic activity">
    <reaction evidence="1">
        <text>ATP + protein L-histidine = ADP + protein N-phospho-L-histidine.</text>
        <dbReference type="EC" id="2.7.13.3"/>
    </reaction>
</comment>
<evidence type="ECO:0000256" key="7">
    <source>
        <dbReference type="PROSITE-ProRule" id="PRU00169"/>
    </source>
</evidence>
<evidence type="ECO:0000259" key="11">
    <source>
        <dbReference type="PROSITE" id="PS50110"/>
    </source>
</evidence>
<feature type="chain" id="PRO_5047289441" description="histidine kinase" evidence="8">
    <location>
        <begin position="19"/>
        <end position="1355"/>
    </location>
</feature>
<dbReference type="PRINTS" id="PR00344">
    <property type="entry name" value="BCTRLSENSOR"/>
</dbReference>
<dbReference type="Pfam" id="PF12833">
    <property type="entry name" value="HTH_18"/>
    <property type="match status" value="1"/>
</dbReference>
<dbReference type="InterPro" id="IPR003594">
    <property type="entry name" value="HATPase_dom"/>
</dbReference>
<name>A0ABS1HFQ3_9BACT</name>
<keyword evidence="13" id="KW-1185">Reference proteome</keyword>
<proteinExistence type="predicted"/>
<dbReference type="PANTHER" id="PTHR43547">
    <property type="entry name" value="TWO-COMPONENT HISTIDINE KINASE"/>
    <property type="match status" value="1"/>
</dbReference>
<dbReference type="Gene3D" id="1.10.10.60">
    <property type="entry name" value="Homeodomain-like"/>
    <property type="match status" value="1"/>
</dbReference>
<dbReference type="SUPFAM" id="SSF46689">
    <property type="entry name" value="Homeodomain-like"/>
    <property type="match status" value="1"/>
</dbReference>
<dbReference type="SUPFAM" id="SSF47384">
    <property type="entry name" value="Homodimeric domain of signal transducing histidine kinase"/>
    <property type="match status" value="1"/>
</dbReference>
<dbReference type="SUPFAM" id="SSF55874">
    <property type="entry name" value="ATPase domain of HSP90 chaperone/DNA topoisomerase II/histidine kinase"/>
    <property type="match status" value="1"/>
</dbReference>
<dbReference type="PROSITE" id="PS01124">
    <property type="entry name" value="HTH_ARAC_FAMILY_2"/>
    <property type="match status" value="1"/>
</dbReference>
<dbReference type="InterPro" id="IPR011123">
    <property type="entry name" value="Y_Y_Y"/>
</dbReference>
<sequence>MQRIVIFLFIIISLPSYSQTGTYGFNGLDTENGLSNNSVNGIMQDSRGYMWFSTYYGLNRYNGYEIKSFYSTSDKEESLTSNYITNLQEDNNGNIWVGTNFGLNKYDKDTEKFKRYWADEDKPAALSNNQIGALLLDSRGHMWIGTMGGGLHFYHEQIDGFTCFSQDSSVGTYTNTISAITEGYNGQLWIGTYGNGLSMFNPKEHFFINFDFPTMQINALLDDGNGSIWIATDNMGLYRFDKEMKVYEQFNMSGNNGAPNLNIILSLTLNKDGSILAAVDGGGIVNIDPIKKVVLYNEEYTNAFNQIDTKAVFSVYIDSNGLYWIGTIGKGVRIINMERNRFQHYTHQLHDPNSISDNSILTIHEDSKNRIWVGTDGGGLNLFDHKTESFRSFNQLTSNLKSDVIKRILEDEEQNIWLGTYGGGLARLNEHTNQLIAYKPNSYLNHQEISISVWSLCQQYSKKLWVGTLGNGLFEFDTHSKQFKKLREIYPELAEVMNDYILCLFVDSKQNLWIGTSNGIYVWLYNEEKYIRYLFDQINDSGVGKNAILSIYETQNGEMWIGSNGGGIFNLNPETGDIINLTINDGLAQEQVYDIIEPQENLLWFATHGGISKYEINTGRFQNYDSRDGLLGSTFNTLLYSQTNKLMVGGVKGLNVFDPNVIKVNNNVPKVLLSELYINNSPVKSGEAESPLTNNIAETKELILNHNQANVGIEFVAINYFISEKNSYSYILENAEENWSKASSNRLVKYNNLKPGEYIFKVKAANNDGVWSTSETELKIVVLAPWWKRWYAYLAYFLIIASAMIAYIRYTVLWIDLRRKLEFEVMEREKIKELNQMRLQFFTNISHEFRTPLTLISGPLESLNNRLKLNAEEEKLFTIAHKNTNLLLRLINQVMDFRKVETGSLELNAINGDIISSIKECGEAFRYMATERNMNFTIESNIESLNIQFDKDIIEKVIYNLLSNAFKYGNEHGNVLLSMQLSSEQIIEQQKLVIKVSDDGEGIDSDNPEEVFKQYKRFKTKATHETGTGIGLALTKSLVQLHGGKITVSSTKGQGTTFKVTIPIINSTSSNKANQTTESIIVNDQKTVDQKTENNTTLSNSKYKLLVVDDNPQIIDYLTSIMSKSYTVLSATDGQQALDVLSQRTIDLVITDVMMPVMNGIELCNAIKSDIQTSHIPVIMLTAKTSIENKIEGLNKGADAYVPKPFNPELLSAYVKNLLKSREKLKEAFMGTAFTQASEITGSSLDEQFLTKALETVRTNMENESFGVEELGTELGMSRSHLHRKLKALTDKSTTDFIRTIRLKEAAAKLISTDDHINEVAYKVGFNSSSYFIKSFKKEFKMSPGQYKQAHKRWN</sequence>
<comment type="caution">
    <text evidence="12">The sequence shown here is derived from an EMBL/GenBank/DDBJ whole genome shotgun (WGS) entry which is preliminary data.</text>
</comment>
<dbReference type="EMBL" id="JAENRR010000005">
    <property type="protein sequence ID" value="MBK3516397.1"/>
    <property type="molecule type" value="Genomic_DNA"/>
</dbReference>
<dbReference type="CDD" id="cd00082">
    <property type="entry name" value="HisKA"/>
    <property type="match status" value="1"/>
</dbReference>
<dbReference type="InterPro" id="IPR011110">
    <property type="entry name" value="Reg_prop"/>
</dbReference>
<evidence type="ECO:0000256" key="6">
    <source>
        <dbReference type="ARBA" id="ARBA00023163"/>
    </source>
</evidence>
<dbReference type="InterPro" id="IPR013783">
    <property type="entry name" value="Ig-like_fold"/>
</dbReference>
<dbReference type="SUPFAM" id="SSF63829">
    <property type="entry name" value="Calcium-dependent phosphotriesterase"/>
    <property type="match status" value="3"/>
</dbReference>
<dbReference type="SUPFAM" id="SSF52172">
    <property type="entry name" value="CheY-like"/>
    <property type="match status" value="1"/>
</dbReference>
<dbReference type="InterPro" id="IPR011006">
    <property type="entry name" value="CheY-like_superfamily"/>
</dbReference>
<dbReference type="Pfam" id="PF00512">
    <property type="entry name" value="HisKA"/>
    <property type="match status" value="1"/>
</dbReference>
<dbReference type="InterPro" id="IPR003661">
    <property type="entry name" value="HisK_dim/P_dom"/>
</dbReference>
<dbReference type="Proteomes" id="UP000605676">
    <property type="component" value="Unassembled WGS sequence"/>
</dbReference>
<evidence type="ECO:0000256" key="4">
    <source>
        <dbReference type="ARBA" id="ARBA00023015"/>
    </source>
</evidence>
<feature type="domain" description="HTH araC/xylS-type" evidence="9">
    <location>
        <begin position="1251"/>
        <end position="1350"/>
    </location>
</feature>
<dbReference type="InterPro" id="IPR015943">
    <property type="entry name" value="WD40/YVTN_repeat-like_dom_sf"/>
</dbReference>
<dbReference type="InterPro" id="IPR009057">
    <property type="entry name" value="Homeodomain-like_sf"/>
</dbReference>
<accession>A0ABS1HFQ3</accession>
<dbReference type="Gene3D" id="3.40.50.2300">
    <property type="match status" value="1"/>
</dbReference>
<dbReference type="Gene3D" id="2.130.10.10">
    <property type="entry name" value="YVTN repeat-like/Quinoprotein amine dehydrogenase"/>
    <property type="match status" value="3"/>
</dbReference>
<evidence type="ECO:0000256" key="8">
    <source>
        <dbReference type="SAM" id="SignalP"/>
    </source>
</evidence>
<feature type="domain" description="Histidine kinase" evidence="10">
    <location>
        <begin position="844"/>
        <end position="1066"/>
    </location>
</feature>
<dbReference type="InterPro" id="IPR018060">
    <property type="entry name" value="HTH_AraC"/>
</dbReference>
<feature type="modified residue" description="4-aspartylphosphate" evidence="7">
    <location>
        <position position="1152"/>
    </location>
</feature>
<evidence type="ECO:0000259" key="9">
    <source>
        <dbReference type="PROSITE" id="PS01124"/>
    </source>
</evidence>
<evidence type="ECO:0000313" key="12">
    <source>
        <dbReference type="EMBL" id="MBK3516397.1"/>
    </source>
</evidence>
<dbReference type="PANTHER" id="PTHR43547:SF2">
    <property type="entry name" value="HYBRID SIGNAL TRANSDUCTION HISTIDINE KINASE C"/>
    <property type="match status" value="1"/>
</dbReference>
<dbReference type="Pfam" id="PF00072">
    <property type="entry name" value="Response_reg"/>
    <property type="match status" value="1"/>
</dbReference>
<dbReference type="Pfam" id="PF07494">
    <property type="entry name" value="Reg_prop"/>
    <property type="match status" value="8"/>
</dbReference>
<keyword evidence="6" id="KW-0804">Transcription</keyword>
<dbReference type="SMART" id="SM00448">
    <property type="entry name" value="REC"/>
    <property type="match status" value="1"/>
</dbReference>
<evidence type="ECO:0000256" key="1">
    <source>
        <dbReference type="ARBA" id="ARBA00000085"/>
    </source>
</evidence>
<dbReference type="Gene3D" id="2.60.40.10">
    <property type="entry name" value="Immunoglobulins"/>
    <property type="match status" value="1"/>
</dbReference>
<feature type="signal peptide" evidence="8">
    <location>
        <begin position="1"/>
        <end position="18"/>
    </location>
</feature>
<gene>
    <name evidence="12" type="ORF">JIV24_03525</name>
</gene>
<evidence type="ECO:0000256" key="5">
    <source>
        <dbReference type="ARBA" id="ARBA00023125"/>
    </source>
</evidence>
<keyword evidence="3 7" id="KW-0597">Phosphoprotein</keyword>
<protein>
    <recommendedName>
        <fullName evidence="2">histidine kinase</fullName>
        <ecNumber evidence="2">2.7.13.3</ecNumber>
    </recommendedName>
</protein>
<dbReference type="EC" id="2.7.13.3" evidence="2"/>
<keyword evidence="5" id="KW-0238">DNA-binding</keyword>
<dbReference type="InterPro" id="IPR004358">
    <property type="entry name" value="Sig_transdc_His_kin-like_C"/>
</dbReference>
<dbReference type="PROSITE" id="PS00041">
    <property type="entry name" value="HTH_ARAC_FAMILY_1"/>
    <property type="match status" value="1"/>
</dbReference>
<evidence type="ECO:0000256" key="3">
    <source>
        <dbReference type="ARBA" id="ARBA00022553"/>
    </source>
</evidence>
<dbReference type="SMART" id="SM00388">
    <property type="entry name" value="HisKA"/>
    <property type="match status" value="1"/>
</dbReference>
<dbReference type="InterPro" id="IPR036097">
    <property type="entry name" value="HisK_dim/P_sf"/>
</dbReference>
<reference evidence="12 13" key="1">
    <citation type="submission" date="2021-01" db="EMBL/GenBank/DDBJ databases">
        <title>Carboxyliciviraga sp.nov., isolated from coastal sediments.</title>
        <authorList>
            <person name="Lu D."/>
            <person name="Zhang T."/>
        </authorList>
    </citation>
    <scope>NUCLEOTIDE SEQUENCE [LARGE SCALE GENOMIC DNA]</scope>
    <source>
        <strain evidence="12 13">N1Y132</strain>
    </source>
</reference>
<organism evidence="12 13">
    <name type="scientific">Carboxylicivirga marina</name>
    <dbReference type="NCBI Taxonomy" id="2800988"/>
    <lineage>
        <taxon>Bacteria</taxon>
        <taxon>Pseudomonadati</taxon>
        <taxon>Bacteroidota</taxon>
        <taxon>Bacteroidia</taxon>
        <taxon>Marinilabiliales</taxon>
        <taxon>Marinilabiliaceae</taxon>
        <taxon>Carboxylicivirga</taxon>
    </lineage>
</organism>
<dbReference type="PROSITE" id="PS50110">
    <property type="entry name" value="RESPONSE_REGULATORY"/>
    <property type="match status" value="1"/>
</dbReference>
<dbReference type="Gene3D" id="3.30.565.10">
    <property type="entry name" value="Histidine kinase-like ATPase, C-terminal domain"/>
    <property type="match status" value="1"/>
</dbReference>